<reference evidence="2 3" key="1">
    <citation type="journal article" date="2021" name="BMC Genomics">
        <title>Datura genome reveals duplications of psychoactive alkaloid biosynthetic genes and high mutation rate following tissue culture.</title>
        <authorList>
            <person name="Rajewski A."/>
            <person name="Carter-House D."/>
            <person name="Stajich J."/>
            <person name="Litt A."/>
        </authorList>
    </citation>
    <scope>NUCLEOTIDE SEQUENCE [LARGE SCALE GENOMIC DNA]</scope>
    <source>
        <strain evidence="2">AR-01</strain>
    </source>
</reference>
<sequence>MMSVNIQGKDQRGPTTSLGIPSTSQLEIPSTSSSAQVPTPTSTPNIELCNIAPFISQARHLLILITPLISNDDSLHEEVLNSIPRLSTDNFPLEASASRFSSSPLHFSSYFVVTPSAPLAPSTDINNGIPFDAIAKLIPFAEIHVSLLKEQFAKKVLLTCPPSLTSCSLTICPTTNPAVGKYTVVLNPTLLEVPEVEIDIGLNLNNLVLVETHLADHTSLRDEFNFSKVEGVPAVGIKVHPQPHSWLFTAIYAKNDSVSRIILWENLRHVSDNYHGSWLMEGDFNESKPYRSNLRQLASGPPSNVPFKLNVDGSLSTATGNCGIGGVFRNNFWVIGYLILLTLSMAFDHAAE</sequence>
<accession>A0ABS8TAD0</accession>
<proteinExistence type="predicted"/>
<dbReference type="PANTHER" id="PTHR35218:SF9">
    <property type="entry name" value="ENDONUCLEASE_EXONUCLEASE_PHOSPHATASE DOMAIN-CONTAINING PROTEIN"/>
    <property type="match status" value="1"/>
</dbReference>
<evidence type="ECO:0008006" key="4">
    <source>
        <dbReference type="Google" id="ProtNLM"/>
    </source>
</evidence>
<evidence type="ECO:0000313" key="3">
    <source>
        <dbReference type="Proteomes" id="UP000823775"/>
    </source>
</evidence>
<keyword evidence="3" id="KW-1185">Reference proteome</keyword>
<dbReference type="Proteomes" id="UP000823775">
    <property type="component" value="Unassembled WGS sequence"/>
</dbReference>
<protein>
    <recommendedName>
        <fullName evidence="4">Endonuclease/exonuclease/phosphatase domain-containing protein</fullName>
    </recommendedName>
</protein>
<gene>
    <name evidence="2" type="ORF">HAX54_005672</name>
</gene>
<dbReference type="EMBL" id="JACEIK010001286">
    <property type="protein sequence ID" value="MCD7467955.1"/>
    <property type="molecule type" value="Genomic_DNA"/>
</dbReference>
<feature type="region of interest" description="Disordered" evidence="1">
    <location>
        <begin position="1"/>
        <end position="41"/>
    </location>
</feature>
<evidence type="ECO:0000313" key="2">
    <source>
        <dbReference type="EMBL" id="MCD7467955.1"/>
    </source>
</evidence>
<evidence type="ECO:0000256" key="1">
    <source>
        <dbReference type="SAM" id="MobiDB-lite"/>
    </source>
</evidence>
<comment type="caution">
    <text evidence="2">The sequence shown here is derived from an EMBL/GenBank/DDBJ whole genome shotgun (WGS) entry which is preliminary data.</text>
</comment>
<dbReference type="PANTHER" id="PTHR35218">
    <property type="entry name" value="RNASE H DOMAIN-CONTAINING PROTEIN"/>
    <property type="match status" value="1"/>
</dbReference>
<organism evidence="2 3">
    <name type="scientific">Datura stramonium</name>
    <name type="common">Jimsonweed</name>
    <name type="synonym">Common thornapple</name>
    <dbReference type="NCBI Taxonomy" id="4076"/>
    <lineage>
        <taxon>Eukaryota</taxon>
        <taxon>Viridiplantae</taxon>
        <taxon>Streptophyta</taxon>
        <taxon>Embryophyta</taxon>
        <taxon>Tracheophyta</taxon>
        <taxon>Spermatophyta</taxon>
        <taxon>Magnoliopsida</taxon>
        <taxon>eudicotyledons</taxon>
        <taxon>Gunneridae</taxon>
        <taxon>Pentapetalae</taxon>
        <taxon>asterids</taxon>
        <taxon>lamiids</taxon>
        <taxon>Solanales</taxon>
        <taxon>Solanaceae</taxon>
        <taxon>Solanoideae</taxon>
        <taxon>Datureae</taxon>
        <taxon>Datura</taxon>
    </lineage>
</organism>
<name>A0ABS8TAD0_DATST</name>